<comment type="cofactor">
    <cofactor evidence="2">
        <name>pyridoxal 5'-phosphate</name>
        <dbReference type="ChEBI" id="CHEBI:597326"/>
    </cofactor>
</comment>
<organism evidence="14 15">
    <name type="scientific">Megasphaera elsdenii DSM 20460</name>
    <dbReference type="NCBI Taxonomy" id="1064535"/>
    <lineage>
        <taxon>Bacteria</taxon>
        <taxon>Bacillati</taxon>
        <taxon>Bacillota</taxon>
        <taxon>Negativicutes</taxon>
        <taxon>Veillonellales</taxon>
        <taxon>Veillonellaceae</taxon>
        <taxon>Megasphaera</taxon>
    </lineage>
</organism>
<name>G0VPW9_MEGEL</name>
<dbReference type="InterPro" id="IPR002912">
    <property type="entry name" value="ACT_dom"/>
</dbReference>
<keyword evidence="9" id="KW-0663">Pyridoxal phosphate</keyword>
<dbReference type="KEGG" id="med:MELS_1276"/>
<dbReference type="eggNOG" id="COG1171">
    <property type="taxonomic scope" value="Bacteria"/>
</dbReference>
<evidence type="ECO:0000256" key="9">
    <source>
        <dbReference type="ARBA" id="ARBA00022898"/>
    </source>
</evidence>
<evidence type="ECO:0000256" key="3">
    <source>
        <dbReference type="ARBA" id="ARBA00004958"/>
    </source>
</evidence>
<evidence type="ECO:0000256" key="6">
    <source>
        <dbReference type="ARBA" id="ARBA00012096"/>
    </source>
</evidence>
<evidence type="ECO:0000256" key="5">
    <source>
        <dbReference type="ARBA" id="ARBA00011447"/>
    </source>
</evidence>
<evidence type="ECO:0000256" key="7">
    <source>
        <dbReference type="ARBA" id="ARBA00022248"/>
    </source>
</evidence>
<feature type="domain" description="ACT" evidence="13">
    <location>
        <begin position="337"/>
        <end position="411"/>
    </location>
</feature>
<dbReference type="InterPro" id="IPR036052">
    <property type="entry name" value="TrpB-like_PALP_sf"/>
</dbReference>
<dbReference type="AlphaFoldDB" id="G0VPW9"/>
<evidence type="ECO:0000256" key="11">
    <source>
        <dbReference type="ARBA" id="ARBA00025527"/>
    </source>
</evidence>
<dbReference type="NCBIfam" id="TIGR01127">
    <property type="entry name" value="ilvA_1Cterm"/>
    <property type="match status" value="1"/>
</dbReference>
<dbReference type="CDD" id="cd04886">
    <property type="entry name" value="ACT_ThrD-II-like"/>
    <property type="match status" value="1"/>
</dbReference>
<protein>
    <recommendedName>
        <fullName evidence="7">L-threonine dehydratase catabolic TdcB</fullName>
        <ecNumber evidence="6">4.3.1.19</ecNumber>
    </recommendedName>
    <alternativeName>
        <fullName evidence="12">Threonine deaminase</fullName>
    </alternativeName>
</protein>
<dbReference type="Gene3D" id="3.40.50.1100">
    <property type="match status" value="2"/>
</dbReference>
<dbReference type="UniPathway" id="UPA00052">
    <property type="reaction ID" value="UER00507"/>
</dbReference>
<evidence type="ECO:0000256" key="4">
    <source>
        <dbReference type="ARBA" id="ARBA00010869"/>
    </source>
</evidence>
<dbReference type="Pfam" id="PF00291">
    <property type="entry name" value="PALP"/>
    <property type="match status" value="1"/>
</dbReference>
<proteinExistence type="inferred from homology"/>
<dbReference type="PANTHER" id="PTHR48078">
    <property type="entry name" value="THREONINE DEHYDRATASE, MITOCHONDRIAL-RELATED"/>
    <property type="match status" value="1"/>
</dbReference>
<dbReference type="InterPro" id="IPR050147">
    <property type="entry name" value="Ser/Thr_Dehydratase"/>
</dbReference>
<comment type="similarity">
    <text evidence="4">Belongs to the serine/threonine dehydratase family.</text>
</comment>
<dbReference type="InterPro" id="IPR001926">
    <property type="entry name" value="TrpB-like_PALP"/>
</dbReference>
<evidence type="ECO:0000313" key="15">
    <source>
        <dbReference type="Proteomes" id="UP000010111"/>
    </source>
</evidence>
<accession>G0VPW9</accession>
<evidence type="ECO:0000313" key="14">
    <source>
        <dbReference type="EMBL" id="CCC73497.1"/>
    </source>
</evidence>
<dbReference type="InterPro" id="IPR005789">
    <property type="entry name" value="Thr_deHydtase_catblc"/>
</dbReference>
<dbReference type="STRING" id="1064535.MELS_1276"/>
<keyword evidence="8" id="KW-0021">Allosteric enzyme</keyword>
<dbReference type="PROSITE" id="PS00165">
    <property type="entry name" value="DEHYDRATASE_SER_THR"/>
    <property type="match status" value="1"/>
</dbReference>
<dbReference type="GO" id="GO:0003941">
    <property type="term" value="F:L-serine ammonia-lyase activity"/>
    <property type="evidence" value="ECO:0007669"/>
    <property type="project" value="TreeGrafter"/>
</dbReference>
<dbReference type="GO" id="GO:0004794">
    <property type="term" value="F:threonine deaminase activity"/>
    <property type="evidence" value="ECO:0007669"/>
    <property type="project" value="UniProtKB-EC"/>
</dbReference>
<dbReference type="FunFam" id="3.40.50.1100:FF:000007">
    <property type="entry name" value="L-threonine dehydratase catabolic TdcB"/>
    <property type="match status" value="1"/>
</dbReference>
<evidence type="ECO:0000256" key="2">
    <source>
        <dbReference type="ARBA" id="ARBA00001933"/>
    </source>
</evidence>
<evidence type="ECO:0000256" key="8">
    <source>
        <dbReference type="ARBA" id="ARBA00022533"/>
    </source>
</evidence>
<dbReference type="GO" id="GO:0006565">
    <property type="term" value="P:L-serine catabolic process"/>
    <property type="evidence" value="ECO:0007669"/>
    <property type="project" value="TreeGrafter"/>
</dbReference>
<dbReference type="HOGENOM" id="CLU_021152_4_1_9"/>
<comment type="pathway">
    <text evidence="3">Amino-acid degradation; L-threonine degradation via propanoate pathway; propanoate from L-threonine: step 1/4.</text>
</comment>
<dbReference type="GO" id="GO:0070689">
    <property type="term" value="P:L-threonine catabolic process to propionate"/>
    <property type="evidence" value="ECO:0007669"/>
    <property type="project" value="UniProtKB-UniPathway"/>
</dbReference>
<dbReference type="InterPro" id="IPR000634">
    <property type="entry name" value="Ser/Thr_deHydtase_PyrdxlP-BS"/>
</dbReference>
<keyword evidence="10 14" id="KW-0456">Lyase</keyword>
<evidence type="ECO:0000256" key="10">
    <source>
        <dbReference type="ARBA" id="ARBA00023239"/>
    </source>
</evidence>
<comment type="function">
    <text evidence="11">Catalyzes the anaerobic formation of alpha-ketobutyrate and ammonia from threonine in a two-step reaction. The first step involved a dehydration of threonine and a production of enamine intermediates (aminocrotonate), which tautomerizes to its imine form (iminobutyrate). Both intermediates are unstable and short-lived. The second step is the nonenzymatic hydrolysis of the enamine/imine intermediates to form 2-ketobutyrate and free ammonia. In the low water environment of the cell, the second step is accelerated by RidA.</text>
</comment>
<dbReference type="EMBL" id="HE576794">
    <property type="protein sequence ID" value="CCC73497.1"/>
    <property type="molecule type" value="Genomic_DNA"/>
</dbReference>
<dbReference type="InterPro" id="IPR044561">
    <property type="entry name" value="ACT_ThrD-II-like"/>
</dbReference>
<dbReference type="PROSITE" id="PS51671">
    <property type="entry name" value="ACT"/>
    <property type="match status" value="1"/>
</dbReference>
<evidence type="ECO:0000256" key="12">
    <source>
        <dbReference type="ARBA" id="ARBA00031427"/>
    </source>
</evidence>
<evidence type="ECO:0000259" key="13">
    <source>
        <dbReference type="PROSITE" id="PS51671"/>
    </source>
</evidence>
<dbReference type="SUPFAM" id="SSF53686">
    <property type="entry name" value="Tryptophan synthase beta subunit-like PLP-dependent enzymes"/>
    <property type="match status" value="1"/>
</dbReference>
<dbReference type="PANTHER" id="PTHR48078:SF6">
    <property type="entry name" value="L-THREONINE DEHYDRATASE CATABOLIC TDCB"/>
    <property type="match status" value="1"/>
</dbReference>
<dbReference type="EC" id="4.3.1.19" evidence="6"/>
<gene>
    <name evidence="14" type="ORF">MELS_1276</name>
</gene>
<sequence>MAASMMSEEKVTLKMIEEARERLKGVAQVTGLSYSNSVSDLAGCEVYLKLENLQRTGSFKLRGAYNKVASLTPEEREKGVIAASAGNHAQGVALAASEYGCQSVICMPKHAPLSKITATRGYGANVVLYGDFFDEAAAKAVELTTEHGYTFVHPFNDPEVIAGQGTIALEIIEQLPEVDAIVAPIGGGGLISGLAVAAKNVNPKIKVIGVQTENMPSMKESIEKGQVITYNGKATLADGIAVKTPGDLTYDICKKYVDEIVTVDESEIASAILILLERGKTVAEGAGAVPVAALMSGKISGIRNKKVAALVSGGNIDVNNMTRVINQGLIKSQRKIFFQTVIPDVPGELVKLLTLIAGTNANVLSITHERSQHGIDMGMTAVSLELETANEKHVEKLMTMLKDHHYFVTLK</sequence>
<dbReference type="GO" id="GO:0009097">
    <property type="term" value="P:isoleucine biosynthetic process"/>
    <property type="evidence" value="ECO:0007669"/>
    <property type="project" value="TreeGrafter"/>
</dbReference>
<comment type="catalytic activity">
    <reaction evidence="1">
        <text>L-threonine = 2-oxobutanoate + NH4(+)</text>
        <dbReference type="Rhea" id="RHEA:22108"/>
        <dbReference type="ChEBI" id="CHEBI:16763"/>
        <dbReference type="ChEBI" id="CHEBI:28938"/>
        <dbReference type="ChEBI" id="CHEBI:57926"/>
        <dbReference type="EC" id="4.3.1.19"/>
    </reaction>
</comment>
<keyword evidence="15" id="KW-1185">Reference proteome</keyword>
<dbReference type="GO" id="GO:0030170">
    <property type="term" value="F:pyridoxal phosphate binding"/>
    <property type="evidence" value="ECO:0007669"/>
    <property type="project" value="InterPro"/>
</dbReference>
<dbReference type="CDD" id="cd01562">
    <property type="entry name" value="Thr-dehyd"/>
    <property type="match status" value="1"/>
</dbReference>
<evidence type="ECO:0000256" key="1">
    <source>
        <dbReference type="ARBA" id="ARBA00001274"/>
    </source>
</evidence>
<dbReference type="Proteomes" id="UP000010111">
    <property type="component" value="Chromosome"/>
</dbReference>
<comment type="subunit">
    <text evidence="5">In the native structure, TdcB is in a dimeric form, whereas in the TdcB-AMP complex, it exists in a tetrameric form (dimer of dimers).</text>
</comment>
<reference evidence="14 15" key="1">
    <citation type="journal article" date="2011" name="J. Bacteriol.">
        <title>Genome Sequence of the Ruminal Bacterium Megasphaera elsdenii.</title>
        <authorList>
            <person name="Marx H."/>
            <person name="Graf A.B."/>
            <person name="Tatto N."/>
            <person name="Thallinger G.G."/>
            <person name="Mattanovich D."/>
            <person name="Sauer M."/>
        </authorList>
    </citation>
    <scope>NUCLEOTIDE SEQUENCE [LARGE SCALE GENOMIC DNA]</scope>
    <source>
        <strain evidence="14 15">DSM 20460</strain>
    </source>
</reference>